<evidence type="ECO:0000313" key="3">
    <source>
        <dbReference type="Proteomes" id="UP001181693"/>
    </source>
</evidence>
<dbReference type="EMBL" id="DYDO01000001">
    <property type="protein sequence ID" value="DBA33396.1"/>
    <property type="molecule type" value="Genomic_DNA"/>
</dbReference>
<gene>
    <name evidence="2" type="ORF">GDO54_001086</name>
</gene>
<keyword evidence="1" id="KW-0472">Membrane</keyword>
<dbReference type="Proteomes" id="UP001181693">
    <property type="component" value="Unassembled WGS sequence"/>
</dbReference>
<dbReference type="AlphaFoldDB" id="A0AAV3B6I4"/>
<evidence type="ECO:0000313" key="2">
    <source>
        <dbReference type="EMBL" id="DBA33396.1"/>
    </source>
</evidence>
<feature type="transmembrane region" description="Helical" evidence="1">
    <location>
        <begin position="53"/>
        <end position="74"/>
    </location>
</feature>
<keyword evidence="3" id="KW-1185">Reference proteome</keyword>
<organism evidence="2 3">
    <name type="scientific">Pyxicephalus adspersus</name>
    <name type="common">African bullfrog</name>
    <dbReference type="NCBI Taxonomy" id="30357"/>
    <lineage>
        <taxon>Eukaryota</taxon>
        <taxon>Metazoa</taxon>
        <taxon>Chordata</taxon>
        <taxon>Craniata</taxon>
        <taxon>Vertebrata</taxon>
        <taxon>Euteleostomi</taxon>
        <taxon>Amphibia</taxon>
        <taxon>Batrachia</taxon>
        <taxon>Anura</taxon>
        <taxon>Neobatrachia</taxon>
        <taxon>Ranoidea</taxon>
        <taxon>Pyxicephalidae</taxon>
        <taxon>Pyxicephalinae</taxon>
        <taxon>Pyxicephalus</taxon>
    </lineage>
</organism>
<keyword evidence="1" id="KW-1133">Transmembrane helix</keyword>
<protein>
    <submittedName>
        <fullName evidence="2">Uncharacterized protein</fullName>
    </submittedName>
</protein>
<name>A0AAV3B6I4_PYXAD</name>
<comment type="caution">
    <text evidence="2">The sequence shown here is derived from an EMBL/GenBank/DDBJ whole genome shotgun (WGS) entry which is preliminary data.</text>
</comment>
<reference evidence="2" key="1">
    <citation type="thesis" date="2020" institute="ProQuest LLC" country="789 East Eisenhower Parkway, Ann Arbor, MI, USA">
        <title>Comparative Genomics and Chromosome Evolution.</title>
        <authorList>
            <person name="Mudd A.B."/>
        </authorList>
    </citation>
    <scope>NUCLEOTIDE SEQUENCE</scope>
    <source>
        <strain evidence="2">1538</strain>
        <tissue evidence="2">Blood</tissue>
    </source>
</reference>
<proteinExistence type="predicted"/>
<keyword evidence="1" id="KW-0812">Transmembrane</keyword>
<accession>A0AAV3B6I4</accession>
<evidence type="ECO:0000256" key="1">
    <source>
        <dbReference type="SAM" id="Phobius"/>
    </source>
</evidence>
<sequence length="108" mass="12191">MLSSHDIVKCYSLGVNADSSCRTEYCVVSLSSVTPHLGSAASPQNFQLSLFLLHLRIVLAAFIHVSFQPCVLLFGEHLQIMNRDVGQTDLVHTTQYFVNVDLKYLYKW</sequence>